<feature type="region of interest" description="Disordered" evidence="1">
    <location>
        <begin position="92"/>
        <end position="115"/>
    </location>
</feature>
<dbReference type="EMBL" id="CP144753">
    <property type="protein sequence ID" value="WVZ94499.1"/>
    <property type="molecule type" value="Genomic_DNA"/>
</dbReference>
<evidence type="ECO:0000313" key="2">
    <source>
        <dbReference type="EMBL" id="WVZ94499.1"/>
    </source>
</evidence>
<protein>
    <submittedName>
        <fullName evidence="2">Uncharacterized protein</fullName>
    </submittedName>
</protein>
<accession>A0AAQ3ULL5</accession>
<proteinExistence type="predicted"/>
<organism evidence="2 3">
    <name type="scientific">Paspalum notatum var. saurae</name>
    <dbReference type="NCBI Taxonomy" id="547442"/>
    <lineage>
        <taxon>Eukaryota</taxon>
        <taxon>Viridiplantae</taxon>
        <taxon>Streptophyta</taxon>
        <taxon>Embryophyta</taxon>
        <taxon>Tracheophyta</taxon>
        <taxon>Spermatophyta</taxon>
        <taxon>Magnoliopsida</taxon>
        <taxon>Liliopsida</taxon>
        <taxon>Poales</taxon>
        <taxon>Poaceae</taxon>
        <taxon>PACMAD clade</taxon>
        <taxon>Panicoideae</taxon>
        <taxon>Andropogonodae</taxon>
        <taxon>Paspaleae</taxon>
        <taxon>Paspalinae</taxon>
        <taxon>Paspalum</taxon>
    </lineage>
</organism>
<feature type="region of interest" description="Disordered" evidence="1">
    <location>
        <begin position="1"/>
        <end position="36"/>
    </location>
</feature>
<gene>
    <name evidence="2" type="ORF">U9M48_040385</name>
</gene>
<keyword evidence="3" id="KW-1185">Reference proteome</keyword>
<sequence>MHQHGGRQKHMQRRDERSKKGVGAGGAPDRGVVIRYEGPSKVPRNVVRHMNIVDQLKGLFMNEESAKLMRYHARSSEDHHVDSIAADHGHNEANEACSTEPTGTTTFNTKRKIAH</sequence>
<reference evidence="2 3" key="1">
    <citation type="submission" date="2024-02" db="EMBL/GenBank/DDBJ databases">
        <title>High-quality chromosome-scale genome assembly of Pensacola bahiagrass (Paspalum notatum Flugge var. saurae).</title>
        <authorList>
            <person name="Vega J.M."/>
            <person name="Podio M."/>
            <person name="Orjuela J."/>
            <person name="Siena L.A."/>
            <person name="Pessino S.C."/>
            <person name="Combes M.C."/>
            <person name="Mariac C."/>
            <person name="Albertini E."/>
            <person name="Pupilli F."/>
            <person name="Ortiz J.P.A."/>
            <person name="Leblanc O."/>
        </authorList>
    </citation>
    <scope>NUCLEOTIDE SEQUENCE [LARGE SCALE GENOMIC DNA]</scope>
    <source>
        <strain evidence="2">R1</strain>
        <tissue evidence="2">Leaf</tissue>
    </source>
</reference>
<dbReference type="Proteomes" id="UP001341281">
    <property type="component" value="Chromosome 09"/>
</dbReference>
<evidence type="ECO:0000256" key="1">
    <source>
        <dbReference type="SAM" id="MobiDB-lite"/>
    </source>
</evidence>
<feature type="compositionally biased region" description="Basic residues" evidence="1">
    <location>
        <begin position="1"/>
        <end position="12"/>
    </location>
</feature>
<name>A0AAQ3ULL5_PASNO</name>
<dbReference type="AlphaFoldDB" id="A0AAQ3ULL5"/>
<feature type="compositionally biased region" description="Polar residues" evidence="1">
    <location>
        <begin position="96"/>
        <end position="108"/>
    </location>
</feature>
<evidence type="ECO:0000313" key="3">
    <source>
        <dbReference type="Proteomes" id="UP001341281"/>
    </source>
</evidence>